<proteinExistence type="predicted"/>
<accession>A0AAD3HLE2</accession>
<evidence type="ECO:0000313" key="2">
    <source>
        <dbReference type="Proteomes" id="UP001054857"/>
    </source>
</evidence>
<sequence length="110" mass="11540">SSSTSSGAPGAAAAPVPASAAQLSAQQRAAIRQAHLFDPLPEGYCFNGTQYFDAFGDASLEHPHMDRFIAEWLAEQRAQQTQEASQAAASKAAAGGGLVVTRVLGPVRWW</sequence>
<dbReference type="EMBL" id="BMAR01000009">
    <property type="protein sequence ID" value="GFR45022.1"/>
    <property type="molecule type" value="Genomic_DNA"/>
</dbReference>
<feature type="non-terminal residue" evidence="1">
    <location>
        <position position="110"/>
    </location>
</feature>
<name>A0AAD3HLE2_9CHLO</name>
<dbReference type="InterPro" id="IPR040342">
    <property type="entry name" value="DNAAF9"/>
</dbReference>
<dbReference type="AlphaFoldDB" id="A0AAD3HLE2"/>
<dbReference type="Proteomes" id="UP001054857">
    <property type="component" value="Unassembled WGS sequence"/>
</dbReference>
<protein>
    <submittedName>
        <fullName evidence="1">Uncharacterized protein</fullName>
    </submittedName>
</protein>
<comment type="caution">
    <text evidence="1">The sequence shown here is derived from an EMBL/GenBank/DDBJ whole genome shotgun (WGS) entry which is preliminary data.</text>
</comment>
<organism evidence="1 2">
    <name type="scientific">Astrephomene gubernaculifera</name>
    <dbReference type="NCBI Taxonomy" id="47775"/>
    <lineage>
        <taxon>Eukaryota</taxon>
        <taxon>Viridiplantae</taxon>
        <taxon>Chlorophyta</taxon>
        <taxon>core chlorophytes</taxon>
        <taxon>Chlorophyceae</taxon>
        <taxon>CS clade</taxon>
        <taxon>Chlamydomonadales</taxon>
        <taxon>Astrephomenaceae</taxon>
        <taxon>Astrephomene</taxon>
    </lineage>
</organism>
<dbReference type="PANTHER" id="PTHR33664:SF1">
    <property type="entry name" value="DYNEIN AXONEMAL ASSEMBLY FACTOR 9"/>
    <property type="match status" value="1"/>
</dbReference>
<gene>
    <name evidence="1" type="ORF">Agub_g6333</name>
</gene>
<reference evidence="1 2" key="1">
    <citation type="journal article" date="2021" name="Sci. Rep.">
        <title>Genome sequencing of the multicellular alga Astrephomene provides insights into convergent evolution of germ-soma differentiation.</title>
        <authorList>
            <person name="Yamashita S."/>
            <person name="Yamamoto K."/>
            <person name="Matsuzaki R."/>
            <person name="Suzuki S."/>
            <person name="Yamaguchi H."/>
            <person name="Hirooka S."/>
            <person name="Minakuchi Y."/>
            <person name="Miyagishima S."/>
            <person name="Kawachi M."/>
            <person name="Toyoda A."/>
            <person name="Nozaki H."/>
        </authorList>
    </citation>
    <scope>NUCLEOTIDE SEQUENCE [LARGE SCALE GENOMIC DNA]</scope>
    <source>
        <strain evidence="1 2">NIES-4017</strain>
    </source>
</reference>
<dbReference type="PANTHER" id="PTHR33664">
    <property type="entry name" value="RCG26366"/>
    <property type="match status" value="1"/>
</dbReference>
<keyword evidence="2" id="KW-1185">Reference proteome</keyword>
<evidence type="ECO:0000313" key="1">
    <source>
        <dbReference type="EMBL" id="GFR45022.1"/>
    </source>
</evidence>